<comment type="caution">
    <text evidence="8">The sequence shown here is derived from an EMBL/GenBank/DDBJ whole genome shotgun (WGS) entry which is preliminary data.</text>
</comment>
<name>A0A2C5Z9N0_9HYPO</name>
<protein>
    <recommendedName>
        <fullName evidence="4">Aldehyde dehydrogenase</fullName>
    </recommendedName>
</protein>
<dbReference type="EMBL" id="NJES01000179">
    <property type="protein sequence ID" value="PHH76114.1"/>
    <property type="molecule type" value="Genomic_DNA"/>
</dbReference>
<dbReference type="SUPFAM" id="SSF53720">
    <property type="entry name" value="ALDH-like"/>
    <property type="match status" value="1"/>
</dbReference>
<dbReference type="Proteomes" id="UP000226431">
    <property type="component" value="Unassembled WGS sequence"/>
</dbReference>
<evidence type="ECO:0000313" key="8">
    <source>
        <dbReference type="EMBL" id="PHH76114.1"/>
    </source>
</evidence>
<dbReference type="STRING" id="2004952.A0A2C5Z9N0"/>
<dbReference type="InterPro" id="IPR016161">
    <property type="entry name" value="Ald_DH/histidinol_DH"/>
</dbReference>
<dbReference type="Gene3D" id="3.40.309.10">
    <property type="entry name" value="Aldehyde Dehydrogenase, Chain A, domain 2"/>
    <property type="match status" value="1"/>
</dbReference>
<dbReference type="InterPro" id="IPR016162">
    <property type="entry name" value="Ald_DH_N"/>
</dbReference>
<comment type="similarity">
    <text evidence="1 4">Belongs to the aldehyde dehydrogenase family.</text>
</comment>
<evidence type="ECO:0000256" key="6">
    <source>
        <dbReference type="SAM" id="Phobius"/>
    </source>
</evidence>
<dbReference type="PANTHER" id="PTHR43570">
    <property type="entry name" value="ALDEHYDE DEHYDROGENASE"/>
    <property type="match status" value="1"/>
</dbReference>
<dbReference type="Gene3D" id="3.40.605.10">
    <property type="entry name" value="Aldehyde Dehydrogenase, Chain A, domain 1"/>
    <property type="match status" value="1"/>
</dbReference>
<evidence type="ECO:0000256" key="4">
    <source>
        <dbReference type="PIRNR" id="PIRNR036492"/>
    </source>
</evidence>
<accession>A0A2C5Z9N0</accession>
<evidence type="ECO:0000256" key="3">
    <source>
        <dbReference type="ARBA" id="ARBA00023002"/>
    </source>
</evidence>
<evidence type="ECO:0000256" key="5">
    <source>
        <dbReference type="PIRSR" id="PIRSR036492-1"/>
    </source>
</evidence>
<feature type="active site" evidence="5">
    <location>
        <position position="222"/>
    </location>
</feature>
<keyword evidence="3 4" id="KW-0560">Oxidoreductase</keyword>
<sequence length="528" mass="58799">MNSIPAFAPTPIAEIPYGYHRVRATFRSGRLRDLEYRKKQIRRLYWGLDDMRPALIEALRRDMGKCAHEANLSEIDWVQVEAIGFCDNLDDWASDESVVNLPFSFRLMKPRIRHEPLGTLLVIGAYNFPVMLSVAAVLGALAAGNTVVIKPSEQSPNSAMVLGQLFDRYLDPDLVYCVNGGIPETQALLDLKFDKVAFTGGRKAGTIVASKAAETLTPVLLELGGRNPAFINEHANVPIAARRLLWQKCLNAGQICLTQNYVLIHRPLVTRFIDELKLQYRIFMPRGAKASPDFSRIVNQHHFRRIKTMLDNSNGKIVMGGESDETSLFIEPTVVLVEDVDDSMMAEESFGPVWSIMPYDSLDEAIEVANRVDPTPLALYTFGSDEENNKVLAQVKSGGASINDGMFHASLQATPLGGIGGSGMGNYHGYYSFRAFSHQRSICNVPSWSDKILRVRYMPYSAPELRRYRKMLLPKPNFDRDGNVVRDLSYWLGLVLALGGRGMKSIALRWGVLIAVALGLGLGRRFST</sequence>
<dbReference type="PANTHER" id="PTHR43570:SF11">
    <property type="entry name" value="ALDEHYDE DEHYDROGENASE"/>
    <property type="match status" value="1"/>
</dbReference>
<feature type="domain" description="Aldehyde dehydrogenase" evidence="7">
    <location>
        <begin position="24"/>
        <end position="441"/>
    </location>
</feature>
<keyword evidence="6" id="KW-0472">Membrane</keyword>
<organism evidence="8 9">
    <name type="scientific">Ophiocordyceps camponoti-rufipedis</name>
    <dbReference type="NCBI Taxonomy" id="2004952"/>
    <lineage>
        <taxon>Eukaryota</taxon>
        <taxon>Fungi</taxon>
        <taxon>Dikarya</taxon>
        <taxon>Ascomycota</taxon>
        <taxon>Pezizomycotina</taxon>
        <taxon>Sordariomycetes</taxon>
        <taxon>Hypocreomycetidae</taxon>
        <taxon>Hypocreales</taxon>
        <taxon>Ophiocordycipitaceae</taxon>
        <taxon>Ophiocordyceps</taxon>
    </lineage>
</organism>
<dbReference type="FunFam" id="3.40.605.10:FF:000004">
    <property type="entry name" value="Aldehyde dehydrogenase"/>
    <property type="match status" value="1"/>
</dbReference>
<dbReference type="InterPro" id="IPR012394">
    <property type="entry name" value="Aldehyde_DH_NAD(P)"/>
</dbReference>
<keyword evidence="2" id="KW-0125">Carotenoid biosynthesis</keyword>
<evidence type="ECO:0000256" key="1">
    <source>
        <dbReference type="ARBA" id="ARBA00009986"/>
    </source>
</evidence>
<dbReference type="GO" id="GO:0006081">
    <property type="term" value="P:aldehyde metabolic process"/>
    <property type="evidence" value="ECO:0007669"/>
    <property type="project" value="InterPro"/>
</dbReference>
<dbReference type="Pfam" id="PF00171">
    <property type="entry name" value="Aldedh"/>
    <property type="match status" value="1"/>
</dbReference>
<dbReference type="GO" id="GO:0016117">
    <property type="term" value="P:carotenoid biosynthetic process"/>
    <property type="evidence" value="ECO:0007669"/>
    <property type="project" value="UniProtKB-KW"/>
</dbReference>
<dbReference type="InterPro" id="IPR016163">
    <property type="entry name" value="Ald_DH_C"/>
</dbReference>
<evidence type="ECO:0000259" key="7">
    <source>
        <dbReference type="Pfam" id="PF00171"/>
    </source>
</evidence>
<dbReference type="AlphaFoldDB" id="A0A2C5Z9N0"/>
<reference evidence="8 9" key="1">
    <citation type="submission" date="2017-06" db="EMBL/GenBank/DDBJ databases">
        <title>Ant-infecting Ophiocordyceps genomes reveal a high diversity of potential behavioral manipulation genes and a possible major role for enterotoxins.</title>
        <authorList>
            <person name="De Bekker C."/>
            <person name="Evans H.C."/>
            <person name="Brachmann A."/>
            <person name="Hughes D.P."/>
        </authorList>
    </citation>
    <scope>NUCLEOTIDE SEQUENCE [LARGE SCALE GENOMIC DNA]</scope>
    <source>
        <strain evidence="8 9">Map16</strain>
    </source>
</reference>
<dbReference type="GO" id="GO:0004029">
    <property type="term" value="F:aldehyde dehydrogenase (NAD+) activity"/>
    <property type="evidence" value="ECO:0007669"/>
    <property type="project" value="TreeGrafter"/>
</dbReference>
<keyword evidence="6" id="KW-0812">Transmembrane</keyword>
<keyword evidence="6" id="KW-1133">Transmembrane helix</keyword>
<dbReference type="OrthoDB" id="440325at2759"/>
<feature type="transmembrane region" description="Helical" evidence="6">
    <location>
        <begin position="506"/>
        <end position="523"/>
    </location>
</feature>
<feature type="active site" evidence="5">
    <location>
        <position position="256"/>
    </location>
</feature>
<evidence type="ECO:0000313" key="9">
    <source>
        <dbReference type="Proteomes" id="UP000226431"/>
    </source>
</evidence>
<dbReference type="InterPro" id="IPR015590">
    <property type="entry name" value="Aldehyde_DH_dom"/>
</dbReference>
<keyword evidence="9" id="KW-1185">Reference proteome</keyword>
<evidence type="ECO:0000256" key="2">
    <source>
        <dbReference type="ARBA" id="ARBA00022746"/>
    </source>
</evidence>
<proteinExistence type="inferred from homology"/>
<dbReference type="PIRSF" id="PIRSF036492">
    <property type="entry name" value="ALDH"/>
    <property type="match status" value="1"/>
</dbReference>
<gene>
    <name evidence="8" type="ORF">CDD80_1782</name>
</gene>
<dbReference type="GO" id="GO:0005737">
    <property type="term" value="C:cytoplasm"/>
    <property type="evidence" value="ECO:0007669"/>
    <property type="project" value="TreeGrafter"/>
</dbReference>